<dbReference type="SUPFAM" id="SSF56645">
    <property type="entry name" value="Acyl-CoA dehydrogenase NM domain-like"/>
    <property type="match status" value="1"/>
</dbReference>
<comment type="caution">
    <text evidence="6">The sequence shown here is derived from an EMBL/GenBank/DDBJ whole genome shotgun (WGS) entry which is preliminary data.</text>
</comment>
<sequence>MTAGSRYLKRLNDGRNIWLDGELVTDLANHPAFRGTVRSVARLMDLQDDPELGPELTYTAPDSGARANLAFLPPATKEDVFRRGRSFRIWSDATFGVMSRVGGFYRSQLTGWYVSRDILREDCPQFPEKLARYYAHARDRDLLLTAAGHDPQVDRSKAAHELGDLYTALRVVRETEDGVVVRGTKLIATGGPYMDEIMVSPHSPKTAEERDYAVMFATSPGRPGVHLLCREPFAAEGEDNHPLSSRYDEMDAVLVFDDALIPWERVFINRNPEAIWKLRSDRFANAVSLHENVVRLASKLEFVAAVGTELAESIGITKFGHVKEKLAELYYQVQSVEALLASAEHRSKPCRPGVWEPDLQPIVTAKNLGNRYYPRALEILQQLSGAGLLQAPSSLSELNGPLRHHLRHAFRGADRDAGERLKLLKLAWELTGGGLGARHELYERFYAGDPVRTYAAQYAEYDKRLLLGKVDRKLG</sequence>
<dbReference type="PANTHER" id="PTHR36117">
    <property type="entry name" value="4-HYDROXYPHENYLACETATE 3-MONOOXYGENASE-RELATED"/>
    <property type="match status" value="1"/>
</dbReference>
<accession>A0ABW5QVI5</accession>
<dbReference type="InterPro" id="IPR004925">
    <property type="entry name" value="HpaB/PvcC/4-BUDH"/>
</dbReference>
<feature type="domain" description="HpaB/PvcC/4-BUDH N-terminal" evidence="5">
    <location>
        <begin position="4"/>
        <end position="268"/>
    </location>
</feature>
<dbReference type="EMBL" id="JBHUMY010000007">
    <property type="protein sequence ID" value="MFD2660352.1"/>
    <property type="molecule type" value="Genomic_DNA"/>
</dbReference>
<dbReference type="SUPFAM" id="SSF47203">
    <property type="entry name" value="Acyl-CoA dehydrogenase C-terminal domain-like"/>
    <property type="match status" value="1"/>
</dbReference>
<reference evidence="7" key="1">
    <citation type="journal article" date="2019" name="Int. J. Syst. Evol. Microbiol.">
        <title>The Global Catalogue of Microorganisms (GCM) 10K type strain sequencing project: providing services to taxonomists for standard genome sequencing and annotation.</title>
        <authorList>
            <consortium name="The Broad Institute Genomics Platform"/>
            <consortium name="The Broad Institute Genome Sequencing Center for Infectious Disease"/>
            <person name="Wu L."/>
            <person name="Ma J."/>
        </authorList>
    </citation>
    <scope>NUCLEOTIDE SEQUENCE [LARGE SCALE GENOMIC DNA]</scope>
    <source>
        <strain evidence="7">TISTR 1827</strain>
    </source>
</reference>
<dbReference type="Gene3D" id="2.40.110.10">
    <property type="entry name" value="Butyryl-CoA Dehydrogenase, subunit A, domain 2"/>
    <property type="match status" value="1"/>
</dbReference>
<dbReference type="InterPro" id="IPR024674">
    <property type="entry name" value="HpaB/PvcC/4-BUDH_N"/>
</dbReference>
<dbReference type="InterPro" id="IPR009100">
    <property type="entry name" value="AcylCoA_DH/oxidase_NM_dom_sf"/>
</dbReference>
<dbReference type="RefSeq" id="WP_379271519.1">
    <property type="nucleotide sequence ID" value="NZ_JBHUGT010000046.1"/>
</dbReference>
<organism evidence="6 7">
    <name type="scientific">Paenibacillus thailandensis</name>
    <dbReference type="NCBI Taxonomy" id="393250"/>
    <lineage>
        <taxon>Bacteria</taxon>
        <taxon>Bacillati</taxon>
        <taxon>Bacillota</taxon>
        <taxon>Bacilli</taxon>
        <taxon>Bacillales</taxon>
        <taxon>Paenibacillaceae</taxon>
        <taxon>Paenibacillus</taxon>
    </lineage>
</organism>
<name>A0ABW5QVI5_9BACL</name>
<evidence type="ECO:0000313" key="7">
    <source>
        <dbReference type="Proteomes" id="UP001597493"/>
    </source>
</evidence>
<proteinExistence type="predicted"/>
<keyword evidence="3" id="KW-0560">Oxidoreductase</keyword>
<gene>
    <name evidence="6" type="ORF">ACFSW5_08700</name>
</gene>
<dbReference type="PANTHER" id="PTHR36117:SF3">
    <property type="entry name" value="4-HYDROXYPHENYLACETATE 3-MONOOXYGENASE-RELATED"/>
    <property type="match status" value="1"/>
</dbReference>
<evidence type="ECO:0000313" key="6">
    <source>
        <dbReference type="EMBL" id="MFD2660352.1"/>
    </source>
</evidence>
<dbReference type="Pfam" id="PF03241">
    <property type="entry name" value="HpaB"/>
    <property type="match status" value="1"/>
</dbReference>
<evidence type="ECO:0000256" key="1">
    <source>
        <dbReference type="ARBA" id="ARBA00022630"/>
    </source>
</evidence>
<keyword evidence="7" id="KW-1185">Reference proteome</keyword>
<keyword evidence="2" id="KW-0274">FAD</keyword>
<dbReference type="InterPro" id="IPR024719">
    <property type="entry name" value="HpaB/PvcC/4-BUDH_C"/>
</dbReference>
<evidence type="ECO:0000256" key="3">
    <source>
        <dbReference type="ARBA" id="ARBA00023002"/>
    </source>
</evidence>
<dbReference type="Pfam" id="PF11794">
    <property type="entry name" value="HpaB_N"/>
    <property type="match status" value="1"/>
</dbReference>
<dbReference type="Proteomes" id="UP001597493">
    <property type="component" value="Unassembled WGS sequence"/>
</dbReference>
<dbReference type="PIRSF" id="PIRSF000331">
    <property type="entry name" value="HpaA_HpaB"/>
    <property type="match status" value="1"/>
</dbReference>
<protein>
    <submittedName>
        <fullName evidence="6">4-hydroxyphenylacetate 3-hydroxylase family protein</fullName>
    </submittedName>
</protein>
<dbReference type="InterPro" id="IPR046373">
    <property type="entry name" value="Acyl-CoA_Oxase/DH_mid-dom_sf"/>
</dbReference>
<feature type="domain" description="HpaB/PvcC/4-BUDH C-terminal" evidence="4">
    <location>
        <begin position="290"/>
        <end position="466"/>
    </location>
</feature>
<evidence type="ECO:0000259" key="5">
    <source>
        <dbReference type="Pfam" id="PF11794"/>
    </source>
</evidence>
<evidence type="ECO:0000259" key="4">
    <source>
        <dbReference type="Pfam" id="PF03241"/>
    </source>
</evidence>
<evidence type="ECO:0000256" key="2">
    <source>
        <dbReference type="ARBA" id="ARBA00022827"/>
    </source>
</evidence>
<keyword evidence="1" id="KW-0285">Flavoprotein</keyword>
<dbReference type="Gene3D" id="1.10.3140.10">
    <property type="entry name" value="4-hydroxybutyryl-coa dehydratase, domain 1"/>
    <property type="match status" value="1"/>
</dbReference>
<dbReference type="InterPro" id="IPR036250">
    <property type="entry name" value="AcylCo_DH-like_C"/>
</dbReference>
<dbReference type="Gene3D" id="1.20.140.10">
    <property type="entry name" value="Butyryl-CoA Dehydrogenase, subunit A, domain 3"/>
    <property type="match status" value="1"/>
</dbReference>